<accession>A0ABS4JX37</accession>
<protein>
    <submittedName>
        <fullName evidence="2">Uncharacterized protein</fullName>
    </submittedName>
</protein>
<evidence type="ECO:0000313" key="2">
    <source>
        <dbReference type="EMBL" id="MBP2020095.1"/>
    </source>
</evidence>
<dbReference type="EMBL" id="JAGGLG010000048">
    <property type="protein sequence ID" value="MBP2020095.1"/>
    <property type="molecule type" value="Genomic_DNA"/>
</dbReference>
<proteinExistence type="predicted"/>
<evidence type="ECO:0000313" key="3">
    <source>
        <dbReference type="Proteomes" id="UP001519289"/>
    </source>
</evidence>
<sequence length="82" mass="8930">MDCIRSITTRASMMEMASCGTPWTSASRNVSNPKTKTISPVVMPPPSTWTAANHSTAAVVAELMSVTSEEGRELRFQRTLPM</sequence>
<feature type="region of interest" description="Disordered" evidence="1">
    <location>
        <begin position="23"/>
        <end position="42"/>
    </location>
</feature>
<gene>
    <name evidence="2" type="ORF">J2Z79_003549</name>
</gene>
<feature type="compositionally biased region" description="Polar residues" evidence="1">
    <location>
        <begin position="23"/>
        <end position="38"/>
    </location>
</feature>
<keyword evidence="3" id="KW-1185">Reference proteome</keyword>
<organism evidence="2 3">
    <name type="scientific">Symbiobacterium terraclitae</name>
    <dbReference type="NCBI Taxonomy" id="557451"/>
    <lineage>
        <taxon>Bacteria</taxon>
        <taxon>Bacillati</taxon>
        <taxon>Bacillota</taxon>
        <taxon>Clostridia</taxon>
        <taxon>Eubacteriales</taxon>
        <taxon>Symbiobacteriaceae</taxon>
        <taxon>Symbiobacterium</taxon>
    </lineage>
</organism>
<dbReference type="RefSeq" id="WP_209468197.1">
    <property type="nucleotide sequence ID" value="NZ_JAGGLG010000048.1"/>
</dbReference>
<evidence type="ECO:0000256" key="1">
    <source>
        <dbReference type="SAM" id="MobiDB-lite"/>
    </source>
</evidence>
<dbReference type="Proteomes" id="UP001519289">
    <property type="component" value="Unassembled WGS sequence"/>
</dbReference>
<name>A0ABS4JX37_9FIRM</name>
<comment type="caution">
    <text evidence="2">The sequence shown here is derived from an EMBL/GenBank/DDBJ whole genome shotgun (WGS) entry which is preliminary data.</text>
</comment>
<reference evidence="2 3" key="1">
    <citation type="submission" date="2021-03" db="EMBL/GenBank/DDBJ databases">
        <title>Genomic Encyclopedia of Type Strains, Phase IV (KMG-IV): sequencing the most valuable type-strain genomes for metagenomic binning, comparative biology and taxonomic classification.</title>
        <authorList>
            <person name="Goeker M."/>
        </authorList>
    </citation>
    <scope>NUCLEOTIDE SEQUENCE [LARGE SCALE GENOMIC DNA]</scope>
    <source>
        <strain evidence="2 3">DSM 27138</strain>
    </source>
</reference>